<reference evidence="1 2" key="1">
    <citation type="journal article" date="2012" name="J. Bacteriol.">
        <title>Genome sequence of the pathogenic Herbaspirillum seropedicae strain Os34, isolated from rice roots.</title>
        <authorList>
            <person name="Ye W."/>
            <person name="Ye S."/>
            <person name="Liu J."/>
            <person name="Chang S."/>
            <person name="Chen M."/>
            <person name="Zhu B."/>
            <person name="Guo L."/>
            <person name="An Q."/>
        </authorList>
    </citation>
    <scope>NUCLEOTIDE SEQUENCE [LARGE SCALE GENOMIC DNA]</scope>
    <source>
        <strain evidence="1 2">Os34</strain>
    </source>
</reference>
<dbReference type="Pfam" id="PF21641">
    <property type="entry name" value="NarE"/>
    <property type="match status" value="1"/>
</dbReference>
<evidence type="ECO:0000313" key="1">
    <source>
        <dbReference type="EMBL" id="QJQ01773.1"/>
    </source>
</evidence>
<dbReference type="InterPro" id="IPR049061">
    <property type="entry name" value="NarE-like"/>
</dbReference>
<sequence length="156" mass="17205">MDKTSPPPYLYRGVSDFADLRNGGMIFPVGDQAEVTAKYDGGITHNGHFTRGPSTDNAARAHQLKTGQYGARCVSTSRSKAVAADYATDYGIVTGWVYVIDESRLTEFGIIAKEFVDPQYDEAEVTLIFPSTEPLPAELILRKYRVDKHGDPLDED</sequence>
<organism evidence="1 2">
    <name type="scientific">Herbaspirillum rubrisubalbicans Os34</name>
    <dbReference type="NCBI Taxonomy" id="1235827"/>
    <lineage>
        <taxon>Bacteria</taxon>
        <taxon>Pseudomonadati</taxon>
        <taxon>Pseudomonadota</taxon>
        <taxon>Betaproteobacteria</taxon>
        <taxon>Burkholderiales</taxon>
        <taxon>Oxalobacteraceae</taxon>
        <taxon>Herbaspirillum</taxon>
    </lineage>
</organism>
<dbReference type="Gene3D" id="3.90.210.10">
    <property type="entry name" value="Heat-Labile Enterotoxin, subunit A"/>
    <property type="match status" value="1"/>
</dbReference>
<gene>
    <name evidence="1" type="ORF">C798_16480</name>
</gene>
<evidence type="ECO:0000313" key="2">
    <source>
        <dbReference type="Proteomes" id="UP000501648"/>
    </source>
</evidence>
<protein>
    <submittedName>
        <fullName evidence="1">Uncharacterized protein</fullName>
    </submittedName>
</protein>
<dbReference type="Proteomes" id="UP000501648">
    <property type="component" value="Chromosome"/>
</dbReference>
<dbReference type="AlphaFoldDB" id="A0A6M3ZU61"/>
<accession>A0A6M3ZU61</accession>
<proteinExistence type="predicted"/>
<dbReference type="EMBL" id="CP008956">
    <property type="protein sequence ID" value="QJQ01773.1"/>
    <property type="molecule type" value="Genomic_DNA"/>
</dbReference>
<dbReference type="RefSeq" id="WP_017454688.1">
    <property type="nucleotide sequence ID" value="NZ_CP008956.1"/>
</dbReference>
<name>A0A6M3ZU61_9BURK</name>